<dbReference type="InterPro" id="IPR004127">
    <property type="entry name" value="Prefoldin_subunit_alpha"/>
</dbReference>
<reference evidence="3 4" key="1">
    <citation type="journal article" date="2019" name="G3 (Bethesda)">
        <title>Sequencing of a Wild Apple (Malus baccata) Genome Unravels the Differences Between Cultivated and Wild Apple Species Regarding Disease Resistance and Cold Tolerance.</title>
        <authorList>
            <person name="Chen X."/>
        </authorList>
    </citation>
    <scope>NUCLEOTIDE SEQUENCE [LARGE SCALE GENOMIC DNA]</scope>
    <source>
        <strain evidence="4">cv. Shandingzi</strain>
        <tissue evidence="3">Leaves</tissue>
    </source>
</reference>
<keyword evidence="2" id="KW-0472">Membrane</keyword>
<dbReference type="GO" id="GO:0006457">
    <property type="term" value="P:protein folding"/>
    <property type="evidence" value="ECO:0007669"/>
    <property type="project" value="UniProtKB-ARBA"/>
</dbReference>
<organism evidence="3 4">
    <name type="scientific">Malus baccata</name>
    <name type="common">Siberian crab apple</name>
    <name type="synonym">Pyrus baccata</name>
    <dbReference type="NCBI Taxonomy" id="106549"/>
    <lineage>
        <taxon>Eukaryota</taxon>
        <taxon>Viridiplantae</taxon>
        <taxon>Streptophyta</taxon>
        <taxon>Embryophyta</taxon>
        <taxon>Tracheophyta</taxon>
        <taxon>Spermatophyta</taxon>
        <taxon>Magnoliopsida</taxon>
        <taxon>eudicotyledons</taxon>
        <taxon>Gunneridae</taxon>
        <taxon>Pentapetalae</taxon>
        <taxon>rosids</taxon>
        <taxon>fabids</taxon>
        <taxon>Rosales</taxon>
        <taxon>Rosaceae</taxon>
        <taxon>Amygdaloideae</taxon>
        <taxon>Maleae</taxon>
        <taxon>Malus</taxon>
    </lineage>
</organism>
<accession>A0A540LM91</accession>
<gene>
    <name evidence="3" type="ORF">C1H46_027043</name>
</gene>
<feature type="transmembrane region" description="Helical" evidence="2">
    <location>
        <begin position="129"/>
        <end position="151"/>
    </location>
</feature>
<keyword evidence="2" id="KW-1133">Transmembrane helix</keyword>
<keyword evidence="2" id="KW-0812">Transmembrane</keyword>
<dbReference type="PANTHER" id="PTHR33133">
    <property type="entry name" value="OS08G0107100 PROTEIN-RELATED"/>
    <property type="match status" value="1"/>
</dbReference>
<evidence type="ECO:0000256" key="2">
    <source>
        <dbReference type="SAM" id="Phobius"/>
    </source>
</evidence>
<proteinExistence type="predicted"/>
<dbReference type="PANTHER" id="PTHR33133:SF1">
    <property type="entry name" value="EXPRESSED PROTEIN-RELATED"/>
    <property type="match status" value="1"/>
</dbReference>
<dbReference type="InterPro" id="IPR009053">
    <property type="entry name" value="Prefoldin"/>
</dbReference>
<dbReference type="Pfam" id="PF02996">
    <property type="entry name" value="Prefoldin"/>
    <property type="match status" value="1"/>
</dbReference>
<feature type="transmembrane region" description="Helical" evidence="2">
    <location>
        <begin position="171"/>
        <end position="196"/>
    </location>
</feature>
<evidence type="ECO:0000256" key="1">
    <source>
        <dbReference type="SAM" id="MobiDB-lite"/>
    </source>
</evidence>
<dbReference type="Gene3D" id="1.10.287.370">
    <property type="match status" value="1"/>
</dbReference>
<evidence type="ECO:0000313" key="3">
    <source>
        <dbReference type="EMBL" id="TQD87382.1"/>
    </source>
</evidence>
<dbReference type="Proteomes" id="UP000315295">
    <property type="component" value="Unassembled WGS sequence"/>
</dbReference>
<evidence type="ECO:0000313" key="4">
    <source>
        <dbReference type="Proteomes" id="UP000315295"/>
    </source>
</evidence>
<comment type="caution">
    <text evidence="3">The sequence shown here is derived from an EMBL/GenBank/DDBJ whole genome shotgun (WGS) entry which is preliminary data.</text>
</comment>
<protein>
    <submittedName>
        <fullName evidence="3">Uncharacterized protein</fullName>
    </submittedName>
</protein>
<name>A0A540LM91_MALBA</name>
<dbReference type="AlphaFoldDB" id="A0A540LM91"/>
<dbReference type="EMBL" id="VIEB01000537">
    <property type="protein sequence ID" value="TQD87382.1"/>
    <property type="molecule type" value="Genomic_DNA"/>
</dbReference>
<feature type="region of interest" description="Disordered" evidence="1">
    <location>
        <begin position="1"/>
        <end position="22"/>
    </location>
</feature>
<dbReference type="SUPFAM" id="SSF46579">
    <property type="entry name" value="Prefoldin"/>
    <property type="match status" value="1"/>
</dbReference>
<dbReference type="GO" id="GO:0009409">
    <property type="term" value="P:response to cold"/>
    <property type="evidence" value="ECO:0007669"/>
    <property type="project" value="UniProtKB-ARBA"/>
</dbReference>
<sequence length="522" mass="58779">MEAESSPRMRLDHSKKEGSEEPHLRRFELELPVNDHRFHSMSALEILRETVRILRYNSWGFLAIALLLICPVSALLLSNLVVDHSLVKRLTIRMLLIAKSSGLPLRDFISHSCQKFAEMAISCTMCFPLYITLSLLSKAAVVYSVYCSYSLKKFDASQFYLVLRKIWRRVVSTYVWMCMVVAGCVVLFLVLLLAVCNACSIVGLSPNYIVYAAMVVALVFSVVFANAVIICNIAIVISVLEDVSGPEALVQSGVLIKGQTQVGLLIFLGSSIGMAFIEGLFEHRVKTLSYGDGSSRIWEGPLLVIMYSFVVLIDSMNSAVFYFSCRSFKMETSLDETDFLCAKKQASSANPGLMDISRQNKIQKFEDFVDQRLKPDLVRAIAQRSDLRKNIENLEKNSVTSLRTLVNLGSEVYMQADVIDGFKPVLCYGCGMGLIHRIFFLRVCRPDTRRIFVDIGLGFHVEFTWSEALNYISQREETLARQVEECTNLIASIKARIKLVCEGIRELLQLPAEKKPASERIF</sequence>
<feature type="transmembrane region" description="Helical" evidence="2">
    <location>
        <begin position="208"/>
        <end position="240"/>
    </location>
</feature>
<feature type="transmembrane region" description="Helical" evidence="2">
    <location>
        <begin position="302"/>
        <end position="323"/>
    </location>
</feature>
<feature type="transmembrane region" description="Helical" evidence="2">
    <location>
        <begin position="59"/>
        <end position="82"/>
    </location>
</feature>
<keyword evidence="4" id="KW-1185">Reference proteome</keyword>
<feature type="transmembrane region" description="Helical" evidence="2">
    <location>
        <begin position="260"/>
        <end position="281"/>
    </location>
</feature>
<dbReference type="CDD" id="cd23158">
    <property type="entry name" value="Prefoldin_UXT"/>
    <property type="match status" value="1"/>
</dbReference>